<evidence type="ECO:0000313" key="2">
    <source>
        <dbReference type="Proteomes" id="UP000887565"/>
    </source>
</evidence>
<feature type="region of interest" description="Disordered" evidence="1">
    <location>
        <begin position="81"/>
        <end position="110"/>
    </location>
</feature>
<proteinExistence type="predicted"/>
<feature type="compositionally biased region" description="Basic residues" evidence="1">
    <location>
        <begin position="90"/>
        <end position="110"/>
    </location>
</feature>
<dbReference type="WBParaSite" id="nRc.2.0.1.t14808-RA">
    <property type="protein sequence ID" value="nRc.2.0.1.t14808-RA"/>
    <property type="gene ID" value="nRc.2.0.1.g14808"/>
</dbReference>
<sequence>MAGFTVQPMPLAVPTAVQAPVKPPTAYHILKLVAQPASMQAIQPAVSKAVPAVQVAPRNPGIDNGIPNIYAAEEVRKFREAGHTDDQIKRLKRRKIAPKANRAKKRDGED</sequence>
<evidence type="ECO:0000313" key="3">
    <source>
        <dbReference type="WBParaSite" id="nRc.2.0.1.t14808-RA"/>
    </source>
</evidence>
<dbReference type="Proteomes" id="UP000887565">
    <property type="component" value="Unplaced"/>
</dbReference>
<accession>A0A915IMY2</accession>
<organism evidence="2 3">
    <name type="scientific">Romanomermis culicivorax</name>
    <name type="common">Nematode worm</name>
    <dbReference type="NCBI Taxonomy" id="13658"/>
    <lineage>
        <taxon>Eukaryota</taxon>
        <taxon>Metazoa</taxon>
        <taxon>Ecdysozoa</taxon>
        <taxon>Nematoda</taxon>
        <taxon>Enoplea</taxon>
        <taxon>Dorylaimia</taxon>
        <taxon>Mermithida</taxon>
        <taxon>Mermithoidea</taxon>
        <taxon>Mermithidae</taxon>
        <taxon>Romanomermis</taxon>
    </lineage>
</organism>
<dbReference type="AlphaFoldDB" id="A0A915IMY2"/>
<keyword evidence="2" id="KW-1185">Reference proteome</keyword>
<name>A0A915IMY2_ROMCU</name>
<reference evidence="3" key="1">
    <citation type="submission" date="2022-11" db="UniProtKB">
        <authorList>
            <consortium name="WormBaseParasite"/>
        </authorList>
    </citation>
    <scope>IDENTIFICATION</scope>
</reference>
<protein>
    <submittedName>
        <fullName evidence="3">Uncharacterized protein</fullName>
    </submittedName>
</protein>
<evidence type="ECO:0000256" key="1">
    <source>
        <dbReference type="SAM" id="MobiDB-lite"/>
    </source>
</evidence>